<feature type="transmembrane region" description="Helical" evidence="7">
    <location>
        <begin position="12"/>
        <end position="29"/>
    </location>
</feature>
<comment type="caution">
    <text evidence="8">The sequence shown here is derived from an EMBL/GenBank/DDBJ whole genome shotgun (WGS) entry which is preliminary data.</text>
</comment>
<evidence type="ECO:0000256" key="3">
    <source>
        <dbReference type="ARBA" id="ARBA00022475"/>
    </source>
</evidence>
<evidence type="ECO:0000256" key="7">
    <source>
        <dbReference type="SAM" id="Phobius"/>
    </source>
</evidence>
<dbReference type="PANTHER" id="PTHR34584:SF1">
    <property type="entry name" value="NA(+)_H(+) ANTIPORTER SUBUNIT E1"/>
    <property type="match status" value="1"/>
</dbReference>
<dbReference type="NCBIfam" id="NF006521">
    <property type="entry name" value="PRK08965.1-5"/>
    <property type="match status" value="1"/>
</dbReference>
<keyword evidence="4 7" id="KW-0812">Transmembrane</keyword>
<dbReference type="GeneID" id="303295818"/>
<accession>A0ABW0FEJ0</accession>
<reference evidence="9" key="1">
    <citation type="journal article" date="2019" name="Int. J. Syst. Evol. Microbiol.">
        <title>The Global Catalogue of Microorganisms (GCM) 10K type strain sequencing project: providing services to taxonomists for standard genome sequencing and annotation.</title>
        <authorList>
            <consortium name="The Broad Institute Genomics Platform"/>
            <consortium name="The Broad Institute Genome Sequencing Center for Infectious Disease"/>
            <person name="Wu L."/>
            <person name="Ma J."/>
        </authorList>
    </citation>
    <scope>NUCLEOTIDE SEQUENCE [LARGE SCALE GENOMIC DNA]</scope>
    <source>
        <strain evidence="9">CGMCC 1.16455</strain>
    </source>
</reference>
<name>A0ABW0FEJ0_9MICO</name>
<keyword evidence="9" id="KW-1185">Reference proteome</keyword>
<comment type="similarity">
    <text evidence="2">Belongs to the CPA3 antiporters (TC 2.A.63) subunit E family.</text>
</comment>
<keyword evidence="6 7" id="KW-0472">Membrane</keyword>
<dbReference type="EMBL" id="JBHSLN010000022">
    <property type="protein sequence ID" value="MFC5297652.1"/>
    <property type="molecule type" value="Genomic_DNA"/>
</dbReference>
<gene>
    <name evidence="8" type="ORF">ACFPK8_09040</name>
</gene>
<feature type="transmembrane region" description="Helical" evidence="7">
    <location>
        <begin position="35"/>
        <end position="53"/>
    </location>
</feature>
<evidence type="ECO:0000256" key="5">
    <source>
        <dbReference type="ARBA" id="ARBA00022989"/>
    </source>
</evidence>
<comment type="subcellular location">
    <subcellularLocation>
        <location evidence="1">Cell membrane</location>
        <topology evidence="1">Multi-pass membrane protein</topology>
    </subcellularLocation>
</comment>
<evidence type="ECO:0000256" key="6">
    <source>
        <dbReference type="ARBA" id="ARBA00023136"/>
    </source>
</evidence>
<dbReference type="RefSeq" id="WP_343922036.1">
    <property type="nucleotide sequence ID" value="NZ_BAAAIR010000006.1"/>
</dbReference>
<evidence type="ECO:0000313" key="8">
    <source>
        <dbReference type="EMBL" id="MFC5297652.1"/>
    </source>
</evidence>
<dbReference type="Proteomes" id="UP001595937">
    <property type="component" value="Unassembled WGS sequence"/>
</dbReference>
<dbReference type="Pfam" id="PF01899">
    <property type="entry name" value="MNHE"/>
    <property type="match status" value="1"/>
</dbReference>
<evidence type="ECO:0000256" key="1">
    <source>
        <dbReference type="ARBA" id="ARBA00004651"/>
    </source>
</evidence>
<evidence type="ECO:0000256" key="4">
    <source>
        <dbReference type="ARBA" id="ARBA00022692"/>
    </source>
</evidence>
<keyword evidence="3" id="KW-1003">Cell membrane</keyword>
<protein>
    <submittedName>
        <fullName evidence="8">Na+/H+ antiporter subunit E</fullName>
    </submittedName>
</protein>
<evidence type="ECO:0000313" key="9">
    <source>
        <dbReference type="Proteomes" id="UP001595937"/>
    </source>
</evidence>
<dbReference type="InterPro" id="IPR002758">
    <property type="entry name" value="Cation_antiport_E"/>
</dbReference>
<sequence length="178" mass="20029">MKRRFAELTRSWIWILVSVALWCLLWGGLDLKNLLGGLAAALLVFVLFPMPPLGHELTIRPVRFLLFLVRFLYDLCESAIEVGWYSIRPAPQPPSSVIAVTMASRSDFFLSFTGVLCTLIPGSVVVEAQRATGTLFLHTIGTGTPEEAEKARRTVREQEERLLWAFGRREVLEEAGLR</sequence>
<organism evidence="8 9">
    <name type="scientific">Brachybacterium tyrofermentans</name>
    <dbReference type="NCBI Taxonomy" id="47848"/>
    <lineage>
        <taxon>Bacteria</taxon>
        <taxon>Bacillati</taxon>
        <taxon>Actinomycetota</taxon>
        <taxon>Actinomycetes</taxon>
        <taxon>Micrococcales</taxon>
        <taxon>Dermabacteraceae</taxon>
        <taxon>Brachybacterium</taxon>
    </lineage>
</organism>
<evidence type="ECO:0000256" key="2">
    <source>
        <dbReference type="ARBA" id="ARBA00006228"/>
    </source>
</evidence>
<proteinExistence type="inferred from homology"/>
<dbReference type="PANTHER" id="PTHR34584">
    <property type="entry name" value="NA(+)/H(+) ANTIPORTER SUBUNIT E1"/>
    <property type="match status" value="1"/>
</dbReference>
<keyword evidence="5 7" id="KW-1133">Transmembrane helix</keyword>